<reference evidence="7 8" key="1">
    <citation type="submission" date="2024-09" db="EMBL/GenBank/DDBJ databases">
        <authorList>
            <person name="Sun Q."/>
            <person name="Mori K."/>
        </authorList>
    </citation>
    <scope>NUCLEOTIDE SEQUENCE [LARGE SCALE GENOMIC DNA]</scope>
    <source>
        <strain evidence="7 8">TBRC 0563</strain>
    </source>
</reference>
<evidence type="ECO:0000256" key="1">
    <source>
        <dbReference type="ARBA" id="ARBA00004141"/>
    </source>
</evidence>
<dbReference type="Pfam" id="PF01740">
    <property type="entry name" value="STAS"/>
    <property type="match status" value="1"/>
</dbReference>
<keyword evidence="4 5" id="KW-0472">Membrane</keyword>
<feature type="transmembrane region" description="Helical" evidence="5">
    <location>
        <begin position="411"/>
        <end position="431"/>
    </location>
</feature>
<comment type="caution">
    <text evidence="7">The sequence shown here is derived from an EMBL/GenBank/DDBJ whole genome shotgun (WGS) entry which is preliminary data.</text>
</comment>
<dbReference type="SUPFAM" id="SSF52091">
    <property type="entry name" value="SpoIIaa-like"/>
    <property type="match status" value="1"/>
</dbReference>
<evidence type="ECO:0000313" key="8">
    <source>
        <dbReference type="Proteomes" id="UP001589627"/>
    </source>
</evidence>
<comment type="subcellular location">
    <subcellularLocation>
        <location evidence="1">Membrane</location>
        <topology evidence="1">Multi-pass membrane protein</topology>
    </subcellularLocation>
</comment>
<dbReference type="PROSITE" id="PS50801">
    <property type="entry name" value="STAS"/>
    <property type="match status" value="1"/>
</dbReference>
<accession>A0ABV5YPD9</accession>
<evidence type="ECO:0000256" key="5">
    <source>
        <dbReference type="SAM" id="Phobius"/>
    </source>
</evidence>
<name>A0ABV5YPD9_9ACTN</name>
<gene>
    <name evidence="7" type="ORF">ACFFNX_32570</name>
</gene>
<dbReference type="PROSITE" id="PS51318">
    <property type="entry name" value="TAT"/>
    <property type="match status" value="1"/>
</dbReference>
<keyword evidence="2 5" id="KW-0812">Transmembrane</keyword>
<dbReference type="InterPro" id="IPR001902">
    <property type="entry name" value="SLC26A/SulP_fam"/>
</dbReference>
<feature type="transmembrane region" description="Helical" evidence="5">
    <location>
        <begin position="346"/>
        <end position="373"/>
    </location>
</feature>
<keyword evidence="8" id="KW-1185">Reference proteome</keyword>
<dbReference type="Proteomes" id="UP001589627">
    <property type="component" value="Unassembled WGS sequence"/>
</dbReference>
<feature type="transmembrane region" description="Helical" evidence="5">
    <location>
        <begin position="117"/>
        <end position="135"/>
    </location>
</feature>
<dbReference type="InterPro" id="IPR011547">
    <property type="entry name" value="SLC26A/SulP_dom"/>
</dbReference>
<feature type="transmembrane region" description="Helical" evidence="5">
    <location>
        <begin position="69"/>
        <end position="88"/>
    </location>
</feature>
<dbReference type="InterPro" id="IPR006311">
    <property type="entry name" value="TAT_signal"/>
</dbReference>
<evidence type="ECO:0000256" key="3">
    <source>
        <dbReference type="ARBA" id="ARBA00022989"/>
    </source>
</evidence>
<evidence type="ECO:0000256" key="4">
    <source>
        <dbReference type="ARBA" id="ARBA00023136"/>
    </source>
</evidence>
<keyword evidence="3 5" id="KW-1133">Transmembrane helix</keyword>
<sequence length="581" mass="59116">MRDIVSSPRTATRYARRRAAPRNRLTALLPGRADWAAMRRHPRRDVLAGLSVAVVALPLALAYGASSGLGAQAGLATAVVAGALAAIFGGGALQVSGPTGVMTVVLVPIIRHHGVEGALLAGMMAGVLLILAALARLGRYARCVPASVVEGFAVGVAVVIALQQVPAALGFDPRHGEKVWRAAAGTVADYARDVRPAPLLMAAAVAAAMMVGSRRLPKFPVALVAIAAATLVAQCLPLHLQRIGEVPAGLPTPSLHFLDLGVAVTLLPSALAIAVLAALEGLLSAAVVDALGAGKRSDPDRELFGQGLANLAVPLVGGVPATATLARTAVNVRCGATSRLASLTHALALAAIAFAAGGLVSAIPRAALAGLMLGAAARMIKISSLTSIVRTSLSDALIVVFTLVITVMVNLIAAVAAGVVIATVVTVAALARSGRIEAMPLEPQGDGGNGDAAGHGRAAAGDIGLYRLEGPWFFAATHRLLQGLSQVSGRRVVIFSMAGVSALDLTAARVLGETITQLRSRGVTVLLAGVHPRHHRLIAHATDDAHLPPADLLHPNPAAALVHARSLIATVDPPPPREYRA</sequence>
<organism evidence="7 8">
    <name type="scientific">Actinoallomurus acaciae</name>
    <dbReference type="NCBI Taxonomy" id="502577"/>
    <lineage>
        <taxon>Bacteria</taxon>
        <taxon>Bacillati</taxon>
        <taxon>Actinomycetota</taxon>
        <taxon>Actinomycetes</taxon>
        <taxon>Streptosporangiales</taxon>
        <taxon>Thermomonosporaceae</taxon>
        <taxon>Actinoallomurus</taxon>
    </lineage>
</organism>
<proteinExistence type="predicted"/>
<protein>
    <submittedName>
        <fullName evidence="7">SulP family inorganic anion transporter</fullName>
    </submittedName>
</protein>
<feature type="transmembrane region" description="Helical" evidence="5">
    <location>
        <begin position="260"/>
        <end position="291"/>
    </location>
</feature>
<feature type="domain" description="STAS" evidence="6">
    <location>
        <begin position="462"/>
        <end position="538"/>
    </location>
</feature>
<feature type="transmembrane region" description="Helical" evidence="5">
    <location>
        <begin position="219"/>
        <end position="240"/>
    </location>
</feature>
<dbReference type="PANTHER" id="PTHR11814">
    <property type="entry name" value="SULFATE TRANSPORTER"/>
    <property type="match status" value="1"/>
</dbReference>
<feature type="transmembrane region" description="Helical" evidence="5">
    <location>
        <begin position="46"/>
        <end position="63"/>
    </location>
</feature>
<feature type="transmembrane region" description="Helical" evidence="5">
    <location>
        <begin position="147"/>
        <end position="165"/>
    </location>
</feature>
<dbReference type="InterPro" id="IPR036513">
    <property type="entry name" value="STAS_dom_sf"/>
</dbReference>
<dbReference type="Pfam" id="PF00916">
    <property type="entry name" value="Sulfate_transp"/>
    <property type="match status" value="1"/>
</dbReference>
<evidence type="ECO:0000259" key="6">
    <source>
        <dbReference type="PROSITE" id="PS50801"/>
    </source>
</evidence>
<dbReference type="EMBL" id="JBHLZP010000324">
    <property type="protein sequence ID" value="MFB9836918.1"/>
    <property type="molecule type" value="Genomic_DNA"/>
</dbReference>
<dbReference type="RefSeq" id="WP_378209712.1">
    <property type="nucleotide sequence ID" value="NZ_JBHLZP010000324.1"/>
</dbReference>
<dbReference type="CDD" id="cd07042">
    <property type="entry name" value="STAS_SulP_like_sulfate_transporter"/>
    <property type="match status" value="1"/>
</dbReference>
<evidence type="ECO:0000313" key="7">
    <source>
        <dbReference type="EMBL" id="MFB9836918.1"/>
    </source>
</evidence>
<dbReference type="Gene3D" id="3.30.750.24">
    <property type="entry name" value="STAS domain"/>
    <property type="match status" value="1"/>
</dbReference>
<evidence type="ECO:0000256" key="2">
    <source>
        <dbReference type="ARBA" id="ARBA00022692"/>
    </source>
</evidence>
<feature type="transmembrane region" description="Helical" evidence="5">
    <location>
        <begin position="303"/>
        <end position="326"/>
    </location>
</feature>
<dbReference type="InterPro" id="IPR002645">
    <property type="entry name" value="STAS_dom"/>
</dbReference>